<accession>A0A8J2ZZ90</accession>
<reference evidence="1" key="2">
    <citation type="submission" date="2020-09" db="EMBL/GenBank/DDBJ databases">
        <authorList>
            <person name="Sun Q."/>
            <person name="Zhou Y."/>
        </authorList>
    </citation>
    <scope>NUCLEOTIDE SEQUENCE</scope>
    <source>
        <strain evidence="1">CGMCC 1.12777</strain>
    </source>
</reference>
<keyword evidence="2" id="KW-1185">Reference proteome</keyword>
<proteinExistence type="predicted"/>
<gene>
    <name evidence="1" type="ORF">GCM10007096_36370</name>
</gene>
<evidence type="ECO:0008006" key="3">
    <source>
        <dbReference type="Google" id="ProtNLM"/>
    </source>
</evidence>
<dbReference type="InterPro" id="IPR010106">
    <property type="entry name" value="RpnA"/>
</dbReference>
<dbReference type="EMBL" id="BMFV01000037">
    <property type="protein sequence ID" value="GGH87111.1"/>
    <property type="molecule type" value="Genomic_DNA"/>
</dbReference>
<organism evidence="1 2">
    <name type="scientific">Pullulanibacillus pueri</name>
    <dbReference type="NCBI Taxonomy" id="1437324"/>
    <lineage>
        <taxon>Bacteria</taxon>
        <taxon>Bacillati</taxon>
        <taxon>Bacillota</taxon>
        <taxon>Bacilli</taxon>
        <taxon>Bacillales</taxon>
        <taxon>Sporolactobacillaceae</taxon>
        <taxon>Pullulanibacillus</taxon>
    </lineage>
</organism>
<evidence type="ECO:0000313" key="1">
    <source>
        <dbReference type="EMBL" id="GGH87111.1"/>
    </source>
</evidence>
<evidence type="ECO:0000313" key="2">
    <source>
        <dbReference type="Proteomes" id="UP000656813"/>
    </source>
</evidence>
<comment type="caution">
    <text evidence="1">The sequence shown here is derived from an EMBL/GenBank/DDBJ whole genome shotgun (WGS) entry which is preliminary data.</text>
</comment>
<dbReference type="NCBIfam" id="TIGR01784">
    <property type="entry name" value="T_den_put_tspse"/>
    <property type="match status" value="1"/>
</dbReference>
<dbReference type="Proteomes" id="UP000656813">
    <property type="component" value="Unassembled WGS sequence"/>
</dbReference>
<dbReference type="PANTHER" id="PTHR41317">
    <property type="entry name" value="PD-(D_E)XK NUCLEASE FAMILY TRANSPOSASE"/>
    <property type="match status" value="1"/>
</dbReference>
<dbReference type="PANTHER" id="PTHR41317:SF1">
    <property type="entry name" value="PD-(D_E)XK NUCLEASE FAMILY TRANSPOSASE"/>
    <property type="match status" value="1"/>
</dbReference>
<dbReference type="Pfam" id="PF12784">
    <property type="entry name" value="PDDEXK_2"/>
    <property type="match status" value="1"/>
</dbReference>
<reference evidence="1" key="1">
    <citation type="journal article" date="2014" name="Int. J. Syst. Evol. Microbiol.">
        <title>Complete genome sequence of Corynebacterium casei LMG S-19264T (=DSM 44701T), isolated from a smear-ripened cheese.</title>
        <authorList>
            <consortium name="US DOE Joint Genome Institute (JGI-PGF)"/>
            <person name="Walter F."/>
            <person name="Albersmeier A."/>
            <person name="Kalinowski J."/>
            <person name="Ruckert C."/>
        </authorList>
    </citation>
    <scope>NUCLEOTIDE SEQUENCE</scope>
    <source>
        <strain evidence="1">CGMCC 1.12777</strain>
    </source>
</reference>
<protein>
    <recommendedName>
        <fullName evidence="3">Rpn family recombination-promoting nuclease/putative transposase</fullName>
    </recommendedName>
</protein>
<name>A0A8J2ZZ90_9BACL</name>
<dbReference type="AlphaFoldDB" id="A0A8J2ZZ90"/>
<sequence>MIPEHQDDKSSVLDIYAITKENVHINIEIQMANKNDMKERTLYYWSRIFAGQMEKGKAYSDLTQTITINILNFRLLKETSMFHTSYHLYEDVESFCLTDVMEIHFIEIPKLLVQWKRG</sequence>